<dbReference type="EMBL" id="AP023213">
    <property type="protein sequence ID" value="BCG46296.1"/>
    <property type="molecule type" value="Genomic_DNA"/>
</dbReference>
<evidence type="ECO:0008006" key="3">
    <source>
        <dbReference type="Google" id="ProtNLM"/>
    </source>
</evidence>
<keyword evidence="2" id="KW-1185">Reference proteome</keyword>
<name>A0A6S6M2V9_9BACT</name>
<protein>
    <recommendedName>
        <fullName evidence="3">AXH domain-containing protein</fullName>
    </recommendedName>
</protein>
<sequence>MKCPVCRNHQQVSTDFHSDGFKEGITECSICGAAWSVNHGVTEIVKDPQVDSFLQAQSECVEGDDYSLNPNGEKH</sequence>
<proteinExistence type="predicted"/>
<dbReference type="Proteomes" id="UP000515472">
    <property type="component" value="Chromosome"/>
</dbReference>
<evidence type="ECO:0000313" key="2">
    <source>
        <dbReference type="Proteomes" id="UP000515472"/>
    </source>
</evidence>
<dbReference type="RefSeq" id="WP_185244535.1">
    <property type="nucleotide sequence ID" value="NZ_AP023213.1"/>
</dbReference>
<dbReference type="KEGG" id="gbn:GEOBRER4_10460"/>
<accession>A0A6S6M2V9</accession>
<evidence type="ECO:0000313" key="1">
    <source>
        <dbReference type="EMBL" id="BCG46296.1"/>
    </source>
</evidence>
<dbReference type="AlphaFoldDB" id="A0A6S6M2V9"/>
<organism evidence="1 2">
    <name type="scientific">Citrifermentans bremense</name>
    <dbReference type="NCBI Taxonomy" id="60035"/>
    <lineage>
        <taxon>Bacteria</taxon>
        <taxon>Pseudomonadati</taxon>
        <taxon>Thermodesulfobacteriota</taxon>
        <taxon>Desulfuromonadia</taxon>
        <taxon>Geobacterales</taxon>
        <taxon>Geobacteraceae</taxon>
        <taxon>Citrifermentans</taxon>
    </lineage>
</organism>
<reference evidence="1 2" key="1">
    <citation type="submission" date="2020-06" db="EMBL/GenBank/DDBJ databases">
        <title>Interaction of electrochemicaly active bacteria, Geobacter bremensis R4 on different carbon anode.</title>
        <authorList>
            <person name="Meng L."/>
            <person name="Yoshida N."/>
        </authorList>
    </citation>
    <scope>NUCLEOTIDE SEQUENCE [LARGE SCALE GENOMIC DNA]</scope>
    <source>
        <strain evidence="1 2">R4</strain>
    </source>
</reference>
<gene>
    <name evidence="1" type="ORF">GEOBRER4_n1086</name>
</gene>